<keyword evidence="2" id="KW-0805">Transcription regulation</keyword>
<dbReference type="PRINTS" id="PR00039">
    <property type="entry name" value="HTHLYSR"/>
</dbReference>
<evidence type="ECO:0000313" key="6">
    <source>
        <dbReference type="EMBL" id="GAA5481995.1"/>
    </source>
</evidence>
<dbReference type="Gene3D" id="3.40.190.10">
    <property type="entry name" value="Periplasmic binding protein-like II"/>
    <property type="match status" value="2"/>
</dbReference>
<dbReference type="PANTHER" id="PTHR30346:SF28">
    <property type="entry name" value="HTH-TYPE TRANSCRIPTIONAL REGULATOR CYNR"/>
    <property type="match status" value="1"/>
</dbReference>
<dbReference type="InterPro" id="IPR036390">
    <property type="entry name" value="WH_DNA-bd_sf"/>
</dbReference>
<feature type="domain" description="HTH lysR-type" evidence="5">
    <location>
        <begin position="1"/>
        <end position="60"/>
    </location>
</feature>
<evidence type="ECO:0000259" key="5">
    <source>
        <dbReference type="PROSITE" id="PS50931"/>
    </source>
</evidence>
<name>A0ABP9UK50_9BACT</name>
<organism evidence="6 7">
    <name type="scientific">Haloferula sargassicola</name>
    <dbReference type="NCBI Taxonomy" id="490096"/>
    <lineage>
        <taxon>Bacteria</taxon>
        <taxon>Pseudomonadati</taxon>
        <taxon>Verrucomicrobiota</taxon>
        <taxon>Verrucomicrobiia</taxon>
        <taxon>Verrucomicrobiales</taxon>
        <taxon>Verrucomicrobiaceae</taxon>
        <taxon>Haloferula</taxon>
    </lineage>
</organism>
<dbReference type="SUPFAM" id="SSF46785">
    <property type="entry name" value="Winged helix' DNA-binding domain"/>
    <property type="match status" value="1"/>
</dbReference>
<sequence length="293" mass="32726">MDYSLRELECFLAVAEQLSFTRAARRLHLAQPPLSRHVRMLEERLGASLFVREPRRVSLTEAGRALYEETKHVPALLTRAGEQARRCAEGENAQLRLGFVSAVMNDELLKVFGAFRQQHPGVEIMLQDLPPHEQLVLLAEGRIDGGFVGVMPEKRPAGLKFLPWFEEPVVCLVPADHPLAKRRRVKVAELRKEAFVAVSREAAPAFADQVQKLCRRESFRPRLVLESHRAQAVALMVAAGSGIAFLPATVAHLVKEFAVALSLEGAHKVRHAFAMREVKTNAWVERLAATLKS</sequence>
<evidence type="ECO:0000313" key="7">
    <source>
        <dbReference type="Proteomes" id="UP001476282"/>
    </source>
</evidence>
<keyword evidence="4" id="KW-0804">Transcription</keyword>
<evidence type="ECO:0000256" key="1">
    <source>
        <dbReference type="ARBA" id="ARBA00009437"/>
    </source>
</evidence>
<protein>
    <submittedName>
        <fullName evidence="6">Hca operon transcriptional activator HcaR</fullName>
    </submittedName>
</protein>
<dbReference type="Gene3D" id="1.10.10.10">
    <property type="entry name" value="Winged helix-like DNA-binding domain superfamily/Winged helix DNA-binding domain"/>
    <property type="match status" value="1"/>
</dbReference>
<dbReference type="InterPro" id="IPR005119">
    <property type="entry name" value="LysR_subst-bd"/>
</dbReference>
<dbReference type="RefSeq" id="WP_353566133.1">
    <property type="nucleotide sequence ID" value="NZ_BAABRI010000005.1"/>
</dbReference>
<dbReference type="InterPro" id="IPR000847">
    <property type="entry name" value="LysR_HTH_N"/>
</dbReference>
<accession>A0ABP9UK50</accession>
<keyword evidence="3" id="KW-0238">DNA-binding</keyword>
<dbReference type="Pfam" id="PF00126">
    <property type="entry name" value="HTH_1"/>
    <property type="match status" value="1"/>
</dbReference>
<dbReference type="PANTHER" id="PTHR30346">
    <property type="entry name" value="TRANSCRIPTIONAL DUAL REGULATOR HCAR-RELATED"/>
    <property type="match status" value="1"/>
</dbReference>
<dbReference type="CDD" id="cd08414">
    <property type="entry name" value="PBP2_LTTR_aromatics_like"/>
    <property type="match status" value="1"/>
</dbReference>
<dbReference type="Pfam" id="PF03466">
    <property type="entry name" value="LysR_substrate"/>
    <property type="match status" value="1"/>
</dbReference>
<dbReference type="SUPFAM" id="SSF53850">
    <property type="entry name" value="Periplasmic binding protein-like II"/>
    <property type="match status" value="1"/>
</dbReference>
<reference evidence="6 7" key="1">
    <citation type="submission" date="2024-02" db="EMBL/GenBank/DDBJ databases">
        <title>Haloferula sargassicola NBRC 104335.</title>
        <authorList>
            <person name="Ichikawa N."/>
            <person name="Katano-Makiyama Y."/>
            <person name="Hidaka K."/>
        </authorList>
    </citation>
    <scope>NUCLEOTIDE SEQUENCE [LARGE SCALE GENOMIC DNA]</scope>
    <source>
        <strain evidence="6 7">NBRC 104335</strain>
    </source>
</reference>
<keyword evidence="7" id="KW-1185">Reference proteome</keyword>
<dbReference type="PROSITE" id="PS50931">
    <property type="entry name" value="HTH_LYSR"/>
    <property type="match status" value="1"/>
</dbReference>
<evidence type="ECO:0000256" key="4">
    <source>
        <dbReference type="ARBA" id="ARBA00023163"/>
    </source>
</evidence>
<gene>
    <name evidence="6" type="primary">hcaR</name>
    <name evidence="6" type="ORF">Hsar01_01210</name>
</gene>
<comment type="caution">
    <text evidence="6">The sequence shown here is derived from an EMBL/GenBank/DDBJ whole genome shotgun (WGS) entry which is preliminary data.</text>
</comment>
<proteinExistence type="inferred from homology"/>
<dbReference type="Proteomes" id="UP001476282">
    <property type="component" value="Unassembled WGS sequence"/>
</dbReference>
<evidence type="ECO:0000256" key="2">
    <source>
        <dbReference type="ARBA" id="ARBA00023015"/>
    </source>
</evidence>
<comment type="similarity">
    <text evidence="1">Belongs to the LysR transcriptional regulatory family.</text>
</comment>
<dbReference type="InterPro" id="IPR036388">
    <property type="entry name" value="WH-like_DNA-bd_sf"/>
</dbReference>
<evidence type="ECO:0000256" key="3">
    <source>
        <dbReference type="ARBA" id="ARBA00023125"/>
    </source>
</evidence>
<dbReference type="EMBL" id="BAABRI010000005">
    <property type="protein sequence ID" value="GAA5481995.1"/>
    <property type="molecule type" value="Genomic_DNA"/>
</dbReference>